<dbReference type="Proteomes" id="UP001328107">
    <property type="component" value="Unassembled WGS sequence"/>
</dbReference>
<feature type="region of interest" description="Disordered" evidence="1">
    <location>
        <begin position="347"/>
        <end position="366"/>
    </location>
</feature>
<organism evidence="3 4">
    <name type="scientific">Pristionchus mayeri</name>
    <dbReference type="NCBI Taxonomy" id="1317129"/>
    <lineage>
        <taxon>Eukaryota</taxon>
        <taxon>Metazoa</taxon>
        <taxon>Ecdysozoa</taxon>
        <taxon>Nematoda</taxon>
        <taxon>Chromadorea</taxon>
        <taxon>Rhabditida</taxon>
        <taxon>Rhabditina</taxon>
        <taxon>Diplogasteromorpha</taxon>
        <taxon>Diplogasteroidea</taxon>
        <taxon>Neodiplogasteridae</taxon>
        <taxon>Pristionchus</taxon>
    </lineage>
</organism>
<feature type="compositionally biased region" description="Basic and acidic residues" evidence="1">
    <location>
        <begin position="347"/>
        <end position="363"/>
    </location>
</feature>
<feature type="domain" description="F-box" evidence="2">
    <location>
        <begin position="55"/>
        <end position="103"/>
    </location>
</feature>
<dbReference type="SMART" id="SM00256">
    <property type="entry name" value="FBOX"/>
    <property type="match status" value="1"/>
</dbReference>
<dbReference type="InterPro" id="IPR001810">
    <property type="entry name" value="F-box_dom"/>
</dbReference>
<dbReference type="InterPro" id="IPR036047">
    <property type="entry name" value="F-box-like_dom_sf"/>
</dbReference>
<protein>
    <recommendedName>
        <fullName evidence="2">F-box domain-containing protein</fullName>
    </recommendedName>
</protein>
<dbReference type="AlphaFoldDB" id="A0AAN4ZNI2"/>
<dbReference type="EMBL" id="BTRK01000003">
    <property type="protein sequence ID" value="GMR40245.1"/>
    <property type="molecule type" value="Genomic_DNA"/>
</dbReference>
<evidence type="ECO:0000259" key="2">
    <source>
        <dbReference type="PROSITE" id="PS50181"/>
    </source>
</evidence>
<proteinExistence type="predicted"/>
<reference evidence="4" key="1">
    <citation type="submission" date="2022-10" db="EMBL/GenBank/DDBJ databases">
        <title>Genome assembly of Pristionchus species.</title>
        <authorList>
            <person name="Yoshida K."/>
            <person name="Sommer R.J."/>
        </authorList>
    </citation>
    <scope>NUCLEOTIDE SEQUENCE [LARGE SCALE GENOMIC DNA]</scope>
    <source>
        <strain evidence="4">RS5460</strain>
    </source>
</reference>
<evidence type="ECO:0000256" key="1">
    <source>
        <dbReference type="SAM" id="MobiDB-lite"/>
    </source>
</evidence>
<comment type="caution">
    <text evidence="3">The sequence shown here is derived from an EMBL/GenBank/DDBJ whole genome shotgun (WGS) entry which is preliminary data.</text>
</comment>
<dbReference type="Gene3D" id="1.20.1280.50">
    <property type="match status" value="1"/>
</dbReference>
<name>A0AAN4ZNI2_9BILA</name>
<dbReference type="PROSITE" id="PS50181">
    <property type="entry name" value="FBOX"/>
    <property type="match status" value="1"/>
</dbReference>
<accession>A0AAN4ZNI2</accession>
<gene>
    <name evidence="3" type="ORF">PMAYCL1PPCAC_10440</name>
</gene>
<evidence type="ECO:0000313" key="4">
    <source>
        <dbReference type="Proteomes" id="UP001328107"/>
    </source>
</evidence>
<evidence type="ECO:0000313" key="3">
    <source>
        <dbReference type="EMBL" id="GMR40245.1"/>
    </source>
</evidence>
<dbReference type="Pfam" id="PF12937">
    <property type="entry name" value="F-box-like"/>
    <property type="match status" value="1"/>
</dbReference>
<sequence length="419" mass="48160">MTVPSVIEPAISFIDAKCDDVIMESEAADVEIPMEIVVQPAETPKKKLVRKKTMRRNMPALPDVVMRKVFSSLTYRELCKSEVTCKKWQRLISDLLRRDIQEISIERFGTSQIIVVHQPPFRRLNITCPADSYDFLTGVVRRSRQAALKLTTDLHFLSNMDKLAVDVESPCYRTYFANVDDLWLLIVTIDEEEVAGFERLAELLFNQLSNVTMQCHVHVKTSSMIARCIKSLTRWYSTADLSLEIHADTAEAVYDQLSALVDLNLYKLKIICTEFDSPELNITRIATLLAKNCIRTKILTFREWSLSCTSSTLLTSHPMDTLRISSCDVLTIDNFLKAMIATEKQDAPDPKKARIASKEDLKPSRKRKPPFIKRFEIAGQCRLRGLEFLTNKAHKELEKMLKTHFPLMEFDCSEIYYFE</sequence>
<dbReference type="SUPFAM" id="SSF81383">
    <property type="entry name" value="F-box domain"/>
    <property type="match status" value="1"/>
</dbReference>
<keyword evidence="4" id="KW-1185">Reference proteome</keyword>